<gene>
    <name evidence="7" type="primary">resA</name>
    <name evidence="7" type="ORF">G9U52_25580</name>
</gene>
<dbReference type="CDD" id="cd02966">
    <property type="entry name" value="TlpA_like_family"/>
    <property type="match status" value="1"/>
</dbReference>
<dbReference type="InterPro" id="IPR000866">
    <property type="entry name" value="AhpC/TSA"/>
</dbReference>
<dbReference type="InterPro" id="IPR036249">
    <property type="entry name" value="Thioredoxin-like_sf"/>
</dbReference>
<keyword evidence="8" id="KW-1185">Reference proteome</keyword>
<reference evidence="7" key="1">
    <citation type="submission" date="2020-03" db="EMBL/GenBank/DDBJ databases">
        <title>Draft sequencing of Paenibacilllus sp. S3N08.</title>
        <authorList>
            <person name="Kim D.-U."/>
        </authorList>
    </citation>
    <scope>NUCLEOTIDE SEQUENCE</scope>
    <source>
        <strain evidence="7">S3N08</strain>
    </source>
</reference>
<evidence type="ECO:0000256" key="4">
    <source>
        <dbReference type="ARBA" id="ARBA00023157"/>
    </source>
</evidence>
<evidence type="ECO:0000313" key="8">
    <source>
        <dbReference type="Proteomes" id="UP001165962"/>
    </source>
</evidence>
<organism evidence="7 8">
    <name type="scientific">Paenibacillus agricola</name>
    <dbReference type="NCBI Taxonomy" id="2716264"/>
    <lineage>
        <taxon>Bacteria</taxon>
        <taxon>Bacillati</taxon>
        <taxon>Bacillota</taxon>
        <taxon>Bacilli</taxon>
        <taxon>Bacillales</taxon>
        <taxon>Paenibacillaceae</taxon>
        <taxon>Paenibacillus</taxon>
    </lineage>
</organism>
<evidence type="ECO:0000256" key="3">
    <source>
        <dbReference type="ARBA" id="ARBA00022968"/>
    </source>
</evidence>
<dbReference type="PROSITE" id="PS51352">
    <property type="entry name" value="THIOREDOXIN_2"/>
    <property type="match status" value="1"/>
</dbReference>
<feature type="domain" description="Thioredoxin" evidence="6">
    <location>
        <begin position="34"/>
        <end position="171"/>
    </location>
</feature>
<protein>
    <submittedName>
        <fullName evidence="7">Thiol-disulfide oxidoreductase ResA</fullName>
    </submittedName>
</protein>
<evidence type="ECO:0000313" key="7">
    <source>
        <dbReference type="EMBL" id="NHN33188.1"/>
    </source>
</evidence>
<dbReference type="EMBL" id="JAAOIW010000011">
    <property type="protein sequence ID" value="NHN33188.1"/>
    <property type="molecule type" value="Genomic_DNA"/>
</dbReference>
<dbReference type="SUPFAM" id="SSF52833">
    <property type="entry name" value="Thioredoxin-like"/>
    <property type="match status" value="1"/>
</dbReference>
<dbReference type="PROSITE" id="PS00194">
    <property type="entry name" value="THIOREDOXIN_1"/>
    <property type="match status" value="1"/>
</dbReference>
<keyword evidence="4" id="KW-1015">Disulfide bond</keyword>
<evidence type="ECO:0000256" key="5">
    <source>
        <dbReference type="ARBA" id="ARBA00023284"/>
    </source>
</evidence>
<name>A0ABX0JB70_9BACL</name>
<dbReference type="Pfam" id="PF00578">
    <property type="entry name" value="AhpC-TSA"/>
    <property type="match status" value="1"/>
</dbReference>
<dbReference type="PANTHER" id="PTHR42852:SF6">
    <property type="entry name" value="THIOL:DISULFIDE INTERCHANGE PROTEIN DSBE"/>
    <property type="match status" value="1"/>
</dbReference>
<evidence type="ECO:0000256" key="1">
    <source>
        <dbReference type="ARBA" id="ARBA00004196"/>
    </source>
</evidence>
<dbReference type="Gene3D" id="3.40.30.10">
    <property type="entry name" value="Glutaredoxin"/>
    <property type="match status" value="1"/>
</dbReference>
<sequence>MNRNRLLQILILVAALIVGIYAITTTFSKEEQPVKVGSMAQEFKLLGLDGQIHNLSDYHGKVLVINFWGTFCPPCVREMPALQKQYDLWKDRSVEIVGINLNESKISVESFVKQLNIGFPILLDNDTVRKKYKVMSYPTTFFIDPQGIIQDIFVGEMTENNIKTRIEKIVRTSQK</sequence>
<comment type="subcellular location">
    <subcellularLocation>
        <location evidence="1">Cell envelope</location>
    </subcellularLocation>
</comment>
<dbReference type="InterPro" id="IPR017937">
    <property type="entry name" value="Thioredoxin_CS"/>
</dbReference>
<keyword evidence="3" id="KW-0812">Transmembrane</keyword>
<dbReference type="InterPro" id="IPR050553">
    <property type="entry name" value="Thioredoxin_ResA/DsbE_sf"/>
</dbReference>
<accession>A0ABX0JB70</accession>
<dbReference type="Proteomes" id="UP001165962">
    <property type="component" value="Unassembled WGS sequence"/>
</dbReference>
<keyword evidence="2" id="KW-0201">Cytochrome c-type biogenesis</keyword>
<proteinExistence type="predicted"/>
<comment type="caution">
    <text evidence="7">The sequence shown here is derived from an EMBL/GenBank/DDBJ whole genome shotgun (WGS) entry which is preliminary data.</text>
</comment>
<evidence type="ECO:0000259" key="6">
    <source>
        <dbReference type="PROSITE" id="PS51352"/>
    </source>
</evidence>
<dbReference type="RefSeq" id="WP_166153500.1">
    <property type="nucleotide sequence ID" value="NZ_JAAOIW010000011.1"/>
</dbReference>
<dbReference type="InterPro" id="IPR013766">
    <property type="entry name" value="Thioredoxin_domain"/>
</dbReference>
<keyword evidence="3" id="KW-0735">Signal-anchor</keyword>
<evidence type="ECO:0000256" key="2">
    <source>
        <dbReference type="ARBA" id="ARBA00022748"/>
    </source>
</evidence>
<dbReference type="PANTHER" id="PTHR42852">
    <property type="entry name" value="THIOL:DISULFIDE INTERCHANGE PROTEIN DSBE"/>
    <property type="match status" value="1"/>
</dbReference>
<keyword evidence="5" id="KW-0676">Redox-active center</keyword>
<dbReference type="NCBIfam" id="NF002854">
    <property type="entry name" value="PRK03147.1"/>
    <property type="match status" value="1"/>
</dbReference>